<evidence type="ECO:0000313" key="3">
    <source>
        <dbReference type="Proteomes" id="UP000811255"/>
    </source>
</evidence>
<dbReference type="RefSeq" id="WP_214536910.1">
    <property type="nucleotide sequence ID" value="NZ_JAHFVK010000002.1"/>
</dbReference>
<evidence type="ECO:0000313" key="2">
    <source>
        <dbReference type="EMBL" id="MBT2135226.1"/>
    </source>
</evidence>
<reference evidence="2 3" key="1">
    <citation type="submission" date="2021-05" db="EMBL/GenBank/DDBJ databases">
        <title>Croceibacterium sp. LX-88 genome sequence.</title>
        <authorList>
            <person name="Luo X."/>
        </authorList>
    </citation>
    <scope>NUCLEOTIDE SEQUENCE [LARGE SCALE GENOMIC DNA]</scope>
    <source>
        <strain evidence="2 3">LX-88</strain>
    </source>
</reference>
<dbReference type="PANTHER" id="PTHR43364">
    <property type="entry name" value="NADH-SPECIFIC METHYLGLYOXAL REDUCTASE-RELATED"/>
    <property type="match status" value="1"/>
</dbReference>
<feature type="domain" description="NADP-dependent oxidoreductase" evidence="1">
    <location>
        <begin position="15"/>
        <end position="320"/>
    </location>
</feature>
<name>A0ABS5W6U8_9SPHN</name>
<protein>
    <submittedName>
        <fullName evidence="2">Aldo/keto reductase</fullName>
    </submittedName>
</protein>
<sequence>MRYNQFGNTGLIVSELCLGAMTFGTNPGRFGHVHGLDQDASTALVRQAIDGGINFIDTANVYTTGQSEEFVGGALKALGLKRSEIVVATKAMGTMGEGRNDAGTGRKHMLDQIDASLKRLQLDHVDLYQIHGWDPVTPIEEALEALNDIVRSGRARYVGVSNWAAWQIVKALGISERRGFAKFVSLQAYYTVAGRDLERELAPMLLSEGLGLMVWSPLAGGLLSGKYDFTPEGTSGEGRRANFDFPPVDLDRAATLVEAMRRMGDKRGVSVAQIALAWLLYQPVVSTVIVGAKRADQLSDNIAACDVELEQAELAELDGLSALPREYPGWMLQTQGAYVSGRISERRLPK</sequence>
<comment type="caution">
    <text evidence="2">The sequence shown here is derived from an EMBL/GenBank/DDBJ whole genome shotgun (WGS) entry which is preliminary data.</text>
</comment>
<dbReference type="Proteomes" id="UP000811255">
    <property type="component" value="Unassembled WGS sequence"/>
</dbReference>
<dbReference type="InterPro" id="IPR036812">
    <property type="entry name" value="NAD(P)_OxRdtase_dom_sf"/>
</dbReference>
<dbReference type="InterPro" id="IPR050523">
    <property type="entry name" value="AKR_Detox_Biosynth"/>
</dbReference>
<evidence type="ECO:0000259" key="1">
    <source>
        <dbReference type="Pfam" id="PF00248"/>
    </source>
</evidence>
<proteinExistence type="predicted"/>
<dbReference type="Pfam" id="PF00248">
    <property type="entry name" value="Aldo_ket_red"/>
    <property type="match status" value="1"/>
</dbReference>
<dbReference type="Gene3D" id="3.20.20.100">
    <property type="entry name" value="NADP-dependent oxidoreductase domain"/>
    <property type="match status" value="1"/>
</dbReference>
<organism evidence="2 3">
    <name type="scientific">Croceibacterium selenioxidans</name>
    <dbReference type="NCBI Taxonomy" id="2838833"/>
    <lineage>
        <taxon>Bacteria</taxon>
        <taxon>Pseudomonadati</taxon>
        <taxon>Pseudomonadota</taxon>
        <taxon>Alphaproteobacteria</taxon>
        <taxon>Sphingomonadales</taxon>
        <taxon>Erythrobacteraceae</taxon>
        <taxon>Croceibacterium</taxon>
    </lineage>
</organism>
<dbReference type="PANTHER" id="PTHR43364:SF18">
    <property type="entry name" value="OXIDOREDUCTASE"/>
    <property type="match status" value="1"/>
</dbReference>
<gene>
    <name evidence="2" type="ORF">KK137_12890</name>
</gene>
<keyword evidence="3" id="KW-1185">Reference proteome</keyword>
<dbReference type="EMBL" id="JAHFVK010000002">
    <property type="protein sequence ID" value="MBT2135226.1"/>
    <property type="molecule type" value="Genomic_DNA"/>
</dbReference>
<accession>A0ABS5W6U8</accession>
<dbReference type="SUPFAM" id="SSF51430">
    <property type="entry name" value="NAD(P)-linked oxidoreductase"/>
    <property type="match status" value="1"/>
</dbReference>
<dbReference type="CDD" id="cd19091">
    <property type="entry name" value="AKR_PsAKR"/>
    <property type="match status" value="1"/>
</dbReference>
<dbReference type="InterPro" id="IPR023210">
    <property type="entry name" value="NADP_OxRdtase_dom"/>
</dbReference>